<gene>
    <name evidence="1" type="ORF">N7468_007398</name>
</gene>
<evidence type="ECO:0000313" key="2">
    <source>
        <dbReference type="Proteomes" id="UP001150941"/>
    </source>
</evidence>
<sequence length="92" mass="10346">MVKPGSCKPDSPAHTYVEYDVMTGQCSQLQVPCGSFTFWPGETPIDSGSRSDINVSNELRRLKRYRLFGHEWHDLTLAVSHMGFGSCRSTHI</sequence>
<keyword evidence="2" id="KW-1185">Reference proteome</keyword>
<organism evidence="1 2">
    <name type="scientific">Penicillium chermesinum</name>
    <dbReference type="NCBI Taxonomy" id="63820"/>
    <lineage>
        <taxon>Eukaryota</taxon>
        <taxon>Fungi</taxon>
        <taxon>Dikarya</taxon>
        <taxon>Ascomycota</taxon>
        <taxon>Pezizomycotina</taxon>
        <taxon>Eurotiomycetes</taxon>
        <taxon>Eurotiomycetidae</taxon>
        <taxon>Eurotiales</taxon>
        <taxon>Aspergillaceae</taxon>
        <taxon>Penicillium</taxon>
    </lineage>
</organism>
<dbReference type="Proteomes" id="UP001150941">
    <property type="component" value="Unassembled WGS sequence"/>
</dbReference>
<proteinExistence type="predicted"/>
<reference evidence="1" key="1">
    <citation type="submission" date="2022-11" db="EMBL/GenBank/DDBJ databases">
        <authorList>
            <person name="Petersen C."/>
        </authorList>
    </citation>
    <scope>NUCLEOTIDE SEQUENCE</scope>
    <source>
        <strain evidence="1">IBT 19713</strain>
    </source>
</reference>
<reference evidence="1" key="2">
    <citation type="journal article" date="2023" name="IMA Fungus">
        <title>Comparative genomic study of the Penicillium genus elucidates a diverse pangenome and 15 lateral gene transfer events.</title>
        <authorList>
            <person name="Petersen C."/>
            <person name="Sorensen T."/>
            <person name="Nielsen M.R."/>
            <person name="Sondergaard T.E."/>
            <person name="Sorensen J.L."/>
            <person name="Fitzpatrick D.A."/>
            <person name="Frisvad J.C."/>
            <person name="Nielsen K.L."/>
        </authorList>
    </citation>
    <scope>NUCLEOTIDE SEQUENCE</scope>
    <source>
        <strain evidence="1">IBT 19713</strain>
    </source>
</reference>
<name>A0A9W9TKM4_9EURO</name>
<evidence type="ECO:0000313" key="1">
    <source>
        <dbReference type="EMBL" id="KAJ5226173.1"/>
    </source>
</evidence>
<comment type="caution">
    <text evidence="1">The sequence shown here is derived from an EMBL/GenBank/DDBJ whole genome shotgun (WGS) entry which is preliminary data.</text>
</comment>
<dbReference type="GeneID" id="83203997"/>
<protein>
    <submittedName>
        <fullName evidence="1">Uncharacterized protein</fullName>
    </submittedName>
</protein>
<dbReference type="AlphaFoldDB" id="A0A9W9TKM4"/>
<dbReference type="EMBL" id="JAPQKS010000005">
    <property type="protein sequence ID" value="KAJ5226173.1"/>
    <property type="molecule type" value="Genomic_DNA"/>
</dbReference>
<accession>A0A9W9TKM4</accession>
<dbReference type="RefSeq" id="XP_058329584.1">
    <property type="nucleotide sequence ID" value="XM_058476694.1"/>
</dbReference>